<dbReference type="CDD" id="cd00037">
    <property type="entry name" value="CLECT"/>
    <property type="match status" value="1"/>
</dbReference>
<dbReference type="InterPro" id="IPR001304">
    <property type="entry name" value="C-type_lectin-like"/>
</dbReference>
<sequence length="162" mass="18763">MVNIILNFVLIISMTVYGCEQSWKSFNHHCYALVERLEPWHAAMEYCTAFSASLVTIDDHDEFVFLQNTLRAHHRANDARQPVIEYWTGGNNIINEGQWVWAPNSEPMSFKPWAPGEPDRDLQENCAGLYNHDDFLMNNDNCDFSRFFICENEEKPNGEVVG</sequence>
<dbReference type="Gene3D" id="3.10.100.10">
    <property type="entry name" value="Mannose-Binding Protein A, subunit A"/>
    <property type="match status" value="1"/>
</dbReference>
<evidence type="ECO:0000256" key="1">
    <source>
        <dbReference type="SAM" id="SignalP"/>
    </source>
</evidence>
<dbReference type="SMART" id="SM00034">
    <property type="entry name" value="CLECT"/>
    <property type="match status" value="1"/>
</dbReference>
<dbReference type="AlphaFoldDB" id="A0ABD3W3V0"/>
<accession>A0ABD3W3V0</accession>
<dbReference type="Proteomes" id="UP001634394">
    <property type="component" value="Unassembled WGS sequence"/>
</dbReference>
<dbReference type="EMBL" id="JBJQND010000008">
    <property type="protein sequence ID" value="KAL3868551.1"/>
    <property type="molecule type" value="Genomic_DNA"/>
</dbReference>
<dbReference type="Pfam" id="PF00059">
    <property type="entry name" value="Lectin_C"/>
    <property type="match status" value="1"/>
</dbReference>
<feature type="chain" id="PRO_5044887251" description="C-type lectin domain-containing protein" evidence="1">
    <location>
        <begin position="19"/>
        <end position="162"/>
    </location>
</feature>
<organism evidence="3 4">
    <name type="scientific">Sinanodonta woodiana</name>
    <name type="common">Chinese pond mussel</name>
    <name type="synonym">Anodonta woodiana</name>
    <dbReference type="NCBI Taxonomy" id="1069815"/>
    <lineage>
        <taxon>Eukaryota</taxon>
        <taxon>Metazoa</taxon>
        <taxon>Spiralia</taxon>
        <taxon>Lophotrochozoa</taxon>
        <taxon>Mollusca</taxon>
        <taxon>Bivalvia</taxon>
        <taxon>Autobranchia</taxon>
        <taxon>Heteroconchia</taxon>
        <taxon>Palaeoheterodonta</taxon>
        <taxon>Unionida</taxon>
        <taxon>Unionoidea</taxon>
        <taxon>Unionidae</taxon>
        <taxon>Unioninae</taxon>
        <taxon>Sinanodonta</taxon>
    </lineage>
</organism>
<dbReference type="InterPro" id="IPR050111">
    <property type="entry name" value="C-type_lectin/snaclec_domain"/>
</dbReference>
<dbReference type="InterPro" id="IPR016186">
    <property type="entry name" value="C-type_lectin-like/link_sf"/>
</dbReference>
<name>A0ABD3W3V0_SINWO</name>
<reference evidence="3 4" key="1">
    <citation type="submission" date="2024-11" db="EMBL/GenBank/DDBJ databases">
        <title>Chromosome-level genome assembly of the freshwater bivalve Anodonta woodiana.</title>
        <authorList>
            <person name="Chen X."/>
        </authorList>
    </citation>
    <scope>NUCLEOTIDE SEQUENCE [LARGE SCALE GENOMIC DNA]</scope>
    <source>
        <strain evidence="3">MN2024</strain>
        <tissue evidence="3">Gills</tissue>
    </source>
</reference>
<feature type="domain" description="C-type lectin" evidence="2">
    <location>
        <begin position="26"/>
        <end position="151"/>
    </location>
</feature>
<feature type="signal peptide" evidence="1">
    <location>
        <begin position="1"/>
        <end position="18"/>
    </location>
</feature>
<dbReference type="SUPFAM" id="SSF56436">
    <property type="entry name" value="C-type lectin-like"/>
    <property type="match status" value="1"/>
</dbReference>
<protein>
    <recommendedName>
        <fullName evidence="2">C-type lectin domain-containing protein</fullName>
    </recommendedName>
</protein>
<dbReference type="InterPro" id="IPR016187">
    <property type="entry name" value="CTDL_fold"/>
</dbReference>
<evidence type="ECO:0000313" key="4">
    <source>
        <dbReference type="Proteomes" id="UP001634394"/>
    </source>
</evidence>
<keyword evidence="4" id="KW-1185">Reference proteome</keyword>
<keyword evidence="1" id="KW-0732">Signal</keyword>
<evidence type="ECO:0000259" key="2">
    <source>
        <dbReference type="PROSITE" id="PS50041"/>
    </source>
</evidence>
<dbReference type="PANTHER" id="PTHR22803">
    <property type="entry name" value="MANNOSE, PHOSPHOLIPASE, LECTIN RECEPTOR RELATED"/>
    <property type="match status" value="1"/>
</dbReference>
<proteinExistence type="predicted"/>
<dbReference type="PROSITE" id="PS50041">
    <property type="entry name" value="C_TYPE_LECTIN_2"/>
    <property type="match status" value="1"/>
</dbReference>
<comment type="caution">
    <text evidence="3">The sequence shown here is derived from an EMBL/GenBank/DDBJ whole genome shotgun (WGS) entry which is preliminary data.</text>
</comment>
<gene>
    <name evidence="3" type="ORF">ACJMK2_041352</name>
</gene>
<evidence type="ECO:0000313" key="3">
    <source>
        <dbReference type="EMBL" id="KAL3868551.1"/>
    </source>
</evidence>